<organism evidence="3 4">
    <name type="scientific">Streptomyces solicathayae</name>
    <dbReference type="NCBI Taxonomy" id="3081768"/>
    <lineage>
        <taxon>Bacteria</taxon>
        <taxon>Bacillati</taxon>
        <taxon>Actinomycetota</taxon>
        <taxon>Actinomycetes</taxon>
        <taxon>Kitasatosporales</taxon>
        <taxon>Streptomycetaceae</taxon>
        <taxon>Streptomyces</taxon>
    </lineage>
</organism>
<feature type="compositionally biased region" description="Polar residues" evidence="2">
    <location>
        <begin position="67"/>
        <end position="76"/>
    </location>
</feature>
<sequence length="167" mass="18465">MGENQALRRALGVAQRQLAEAESELREVQERVHNLRSVVYGLKQIFEPGDSVRSHEGRQADGAATPVSGTAVSASLSRRDAPSLSLRRAAQVLLDSGRPMRMQEIVDEWRRRGWVDPTWKAPKSAINMTYQRALRAGLVDRMPDRSWVASTPVYTDAGDEPRAGEGG</sequence>
<dbReference type="EMBL" id="CP137573">
    <property type="protein sequence ID" value="WOX23348.1"/>
    <property type="molecule type" value="Genomic_DNA"/>
</dbReference>
<evidence type="ECO:0000256" key="1">
    <source>
        <dbReference type="SAM" id="Coils"/>
    </source>
</evidence>
<name>A0ABZ0LV08_9ACTN</name>
<evidence type="ECO:0000313" key="3">
    <source>
        <dbReference type="EMBL" id="WOX23348.1"/>
    </source>
</evidence>
<gene>
    <name evidence="3" type="ORF">R2D22_18915</name>
</gene>
<proteinExistence type="predicted"/>
<evidence type="ECO:0008006" key="5">
    <source>
        <dbReference type="Google" id="ProtNLM"/>
    </source>
</evidence>
<feature type="region of interest" description="Disordered" evidence="2">
    <location>
        <begin position="50"/>
        <end position="80"/>
    </location>
</feature>
<evidence type="ECO:0000256" key="2">
    <source>
        <dbReference type="SAM" id="MobiDB-lite"/>
    </source>
</evidence>
<feature type="coiled-coil region" evidence="1">
    <location>
        <begin position="4"/>
        <end position="38"/>
    </location>
</feature>
<keyword evidence="1" id="KW-0175">Coiled coil</keyword>
<reference evidence="3 4" key="1">
    <citation type="submission" date="2023-10" db="EMBL/GenBank/DDBJ databases">
        <title>The genome sequence of Streptomyces sp. HUAS YS2.</title>
        <authorList>
            <person name="Mo P."/>
        </authorList>
    </citation>
    <scope>NUCLEOTIDE SEQUENCE [LARGE SCALE GENOMIC DNA]</scope>
    <source>
        <strain evidence="3 4">HUAS YS2</strain>
    </source>
</reference>
<feature type="compositionally biased region" description="Basic and acidic residues" evidence="2">
    <location>
        <begin position="50"/>
        <end position="59"/>
    </location>
</feature>
<dbReference type="Proteomes" id="UP001301731">
    <property type="component" value="Chromosome"/>
</dbReference>
<accession>A0ABZ0LV08</accession>
<dbReference type="RefSeq" id="WP_318105092.1">
    <property type="nucleotide sequence ID" value="NZ_CP137573.1"/>
</dbReference>
<keyword evidence="4" id="KW-1185">Reference proteome</keyword>
<protein>
    <recommendedName>
        <fullName evidence="5">HTH HARE-type domain-containing protein</fullName>
    </recommendedName>
</protein>
<evidence type="ECO:0000313" key="4">
    <source>
        <dbReference type="Proteomes" id="UP001301731"/>
    </source>
</evidence>